<evidence type="ECO:0000313" key="1">
    <source>
        <dbReference type="EMBL" id="AIX14708.1"/>
    </source>
</evidence>
<evidence type="ECO:0000313" key="28">
    <source>
        <dbReference type="EMBL" id="AIX35641.1"/>
    </source>
</evidence>
<evidence type="ECO:0000313" key="11">
    <source>
        <dbReference type="EMBL" id="AIX19553.1"/>
    </source>
</evidence>
<evidence type="ECO:0000313" key="29">
    <source>
        <dbReference type="EMBL" id="AIX35859.1"/>
    </source>
</evidence>
<evidence type="ECO:0000313" key="16">
    <source>
        <dbReference type="EMBL" id="AIX24656.1"/>
    </source>
</evidence>
<evidence type="ECO:0000313" key="46">
    <source>
        <dbReference type="EMBL" id="AIX47012.1"/>
    </source>
</evidence>
<dbReference type="Proteomes" id="UP000185362">
    <property type="component" value="Segment"/>
</dbReference>
<evidence type="ECO:0000313" key="48">
    <source>
        <dbReference type="Proteomes" id="UP000185343"/>
    </source>
</evidence>
<dbReference type="EMBL" id="KJ019080">
    <property type="protein sequence ID" value="AIX26393.1"/>
    <property type="molecule type" value="Genomic_DNA"/>
</dbReference>
<dbReference type="Proteomes" id="UP000185353">
    <property type="component" value="Segment"/>
</dbReference>
<dbReference type="Proteomes" id="UP000185360">
    <property type="component" value="Genome"/>
</dbReference>
<evidence type="ECO:0000313" key="33">
    <source>
        <dbReference type="EMBL" id="AIX37224.1"/>
    </source>
</evidence>
<dbReference type="Proteomes" id="UP000185369">
    <property type="component" value="Segment"/>
</dbReference>
<evidence type="ECO:0000313" key="35">
    <source>
        <dbReference type="EMBL" id="AIX37660.1"/>
    </source>
</evidence>
<dbReference type="EMBL" id="KJ019056">
    <property type="protein sequence ID" value="AIX20984.1"/>
    <property type="molecule type" value="Genomic_DNA"/>
</dbReference>
<dbReference type="Proteomes" id="UP000185368">
    <property type="component" value="Segment"/>
</dbReference>
<dbReference type="EMBL" id="KJ019050">
    <property type="protein sequence ID" value="AIX19553.1"/>
    <property type="molecule type" value="Genomic_DNA"/>
</dbReference>
<evidence type="ECO:0000313" key="36">
    <source>
        <dbReference type="EMBL" id="AIX37878.1"/>
    </source>
</evidence>
<dbReference type="Proteomes" id="UP000185352">
    <property type="component" value="Segment"/>
</dbReference>
<dbReference type="Proteomes" id="UP000220606">
    <property type="component" value="Segment"/>
</dbReference>
<dbReference type="EMBL" id="KJ019136">
    <property type="protein sequence ID" value="AIX39822.1"/>
    <property type="molecule type" value="Genomic_DNA"/>
</dbReference>
<dbReference type="EMBL" id="KJ019127">
    <property type="protein sequence ID" value="AIX37878.1"/>
    <property type="molecule type" value="Genomic_DNA"/>
</dbReference>
<dbReference type="Proteomes" id="UP000185379">
    <property type="component" value="Segment"/>
</dbReference>
<evidence type="ECO:0000313" key="4">
    <source>
        <dbReference type="EMBL" id="AIX15572.1"/>
    </source>
</evidence>
<evidence type="ECO:0000313" key="38">
    <source>
        <dbReference type="EMBL" id="AIX38528.1"/>
    </source>
</evidence>
<evidence type="ECO:0000313" key="25">
    <source>
        <dbReference type="EMBL" id="AIX34575.1"/>
    </source>
</evidence>
<dbReference type="OrthoDB" id="10275at10239"/>
<dbReference type="EMBL" id="KJ019048">
    <property type="protein sequence ID" value="AIX19119.1"/>
    <property type="molecule type" value="Genomic_DNA"/>
</dbReference>
<dbReference type="EMBL" id="KJ019070">
    <property type="protein sequence ID" value="AIX24222.1"/>
    <property type="molecule type" value="Genomic_DNA"/>
</dbReference>
<evidence type="ECO:0000313" key="39">
    <source>
        <dbReference type="EMBL" id="AIX38747.1"/>
    </source>
</evidence>
<dbReference type="Proteomes" id="UP000185361">
    <property type="component" value="Segment"/>
</dbReference>
<dbReference type="Proteomes" id="UP000185356">
    <property type="component" value="Segment"/>
</dbReference>
<dbReference type="KEGG" id="vg:24171507"/>
<dbReference type="EMBL" id="KJ019119">
    <property type="protein sequence ID" value="AIX36080.1"/>
    <property type="molecule type" value="Genomic_DNA"/>
</dbReference>
<dbReference type="Proteomes" id="UP000185382">
    <property type="component" value="Segment"/>
</dbReference>
<dbReference type="Proteomes" id="UP000185343">
    <property type="component" value="Segment"/>
</dbReference>
<dbReference type="Proteomes" id="UP000185376">
    <property type="component" value="Segment"/>
</dbReference>
<dbReference type="Proteomes" id="UP000185386">
    <property type="component" value="Segment"/>
</dbReference>
<dbReference type="EMBL" id="KJ019117">
    <property type="protein sequence ID" value="AIX35641.1"/>
    <property type="molecule type" value="Genomic_DNA"/>
</dbReference>
<dbReference type="EMBL" id="KJ019120">
    <property type="protein sequence ID" value="AIX36298.1"/>
    <property type="molecule type" value="Genomic_DNA"/>
</dbReference>
<evidence type="ECO:0000313" key="47">
    <source>
        <dbReference type="Proteomes" id="UP000033003"/>
    </source>
</evidence>
<dbReference type="EMBL" id="KJ019129">
    <property type="protein sequence ID" value="AIX38311.1"/>
    <property type="molecule type" value="Genomic_DNA"/>
</dbReference>
<name>A0A0E3FTM4_9CAUD</name>
<dbReference type="EMBL" id="KJ019165">
    <property type="protein sequence ID" value="AIX47012.1"/>
    <property type="molecule type" value="Genomic_DNA"/>
</dbReference>
<evidence type="ECO:0000313" key="40">
    <source>
        <dbReference type="EMBL" id="AIX39822.1"/>
    </source>
</evidence>
<evidence type="ECO:0000313" key="3">
    <source>
        <dbReference type="EMBL" id="AIX15354.1"/>
    </source>
</evidence>
<dbReference type="Proteomes" id="UP000185355">
    <property type="component" value="Segment"/>
</dbReference>
<accession>A0A0E3FTM4</accession>
<dbReference type="Proteomes" id="UP000185346">
    <property type="component" value="Segment"/>
</dbReference>
<evidence type="ECO:0000313" key="41">
    <source>
        <dbReference type="EMBL" id="AIX40459.1"/>
    </source>
</evidence>
<dbReference type="EMBL" id="KJ019124">
    <property type="protein sequence ID" value="AIX37224.1"/>
    <property type="molecule type" value="Genomic_DNA"/>
</dbReference>
<evidence type="ECO:0000313" key="30">
    <source>
        <dbReference type="EMBL" id="AIX36080.1"/>
    </source>
</evidence>
<dbReference type="Proteomes" id="UP000185375">
    <property type="component" value="Segment"/>
</dbReference>
<dbReference type="Proteomes" id="UP000185366">
    <property type="component" value="Segment"/>
</dbReference>
<dbReference type="Proteomes" id="UP000185348">
    <property type="component" value="Segment"/>
</dbReference>
<dbReference type="EMBL" id="KJ019031">
    <property type="protein sequence ID" value="AIX15354.1"/>
    <property type="molecule type" value="Genomic_DNA"/>
</dbReference>
<dbReference type="EMBL" id="KJ019074">
    <property type="protein sequence ID" value="AIX25092.1"/>
    <property type="molecule type" value="Genomic_DNA"/>
</dbReference>
<evidence type="ECO:0000313" key="22">
    <source>
        <dbReference type="EMBL" id="AIX26175.1"/>
    </source>
</evidence>
<dbReference type="Proteomes" id="UP000185385">
    <property type="component" value="Segment"/>
</dbReference>
<dbReference type="RefSeq" id="YP_009133439.1">
    <property type="nucleotide sequence ID" value="NC_026923.1"/>
</dbReference>
<dbReference type="GeneID" id="24171507"/>
<evidence type="ECO:0000313" key="42">
    <source>
        <dbReference type="EMBL" id="AIX40677.1"/>
    </source>
</evidence>
<dbReference type="Proteomes" id="UP000185381">
    <property type="component" value="Genome"/>
</dbReference>
<evidence type="ECO:0000313" key="10">
    <source>
        <dbReference type="EMBL" id="AIX19119.1"/>
    </source>
</evidence>
<protein>
    <submittedName>
        <fullName evidence="25">Tail tube monomer protein</fullName>
    </submittedName>
</protein>
<dbReference type="Proteomes" id="UP000185347">
    <property type="component" value="Segment"/>
</dbReference>
<dbReference type="EMBL" id="KJ019160">
    <property type="protein sequence ID" value="AIX45933.1"/>
    <property type="molecule type" value="Genomic_DNA"/>
</dbReference>
<dbReference type="Proteomes" id="UP000185364">
    <property type="component" value="Segment"/>
</dbReference>
<dbReference type="EMBL" id="KJ019035">
    <property type="protein sequence ID" value="AIX16218.1"/>
    <property type="molecule type" value="Genomic_DNA"/>
</dbReference>
<dbReference type="EMBL" id="KJ019073">
    <property type="protein sequence ID" value="AIX24875.1"/>
    <property type="molecule type" value="Genomic_DNA"/>
</dbReference>
<evidence type="ECO:0000313" key="7">
    <source>
        <dbReference type="EMBL" id="AIX16403.1"/>
    </source>
</evidence>
<dbReference type="EMBL" id="KJ019139">
    <property type="protein sequence ID" value="AIX40459.1"/>
    <property type="molecule type" value="Genomic_DNA"/>
</dbReference>
<evidence type="ECO:0000313" key="24">
    <source>
        <dbReference type="EMBL" id="AIX27029.1"/>
    </source>
</evidence>
<evidence type="ECO:0000313" key="32">
    <source>
        <dbReference type="EMBL" id="AIX36515.1"/>
    </source>
</evidence>
<dbReference type="EMBL" id="KJ019130">
    <property type="protein sequence ID" value="AIX38528.1"/>
    <property type="molecule type" value="Genomic_DNA"/>
</dbReference>
<dbReference type="EMBL" id="KJ019032">
    <property type="protein sequence ID" value="AIX15572.1"/>
    <property type="molecule type" value="Genomic_DNA"/>
</dbReference>
<evidence type="ECO:0000313" key="49">
    <source>
        <dbReference type="Proteomes" id="UP000185351"/>
    </source>
</evidence>
<dbReference type="EMBL" id="KJ019079">
    <property type="protein sequence ID" value="AIX26175.1"/>
    <property type="molecule type" value="Genomic_DNA"/>
</dbReference>
<dbReference type="Proteomes" id="UP000185377">
    <property type="component" value="Segment"/>
</dbReference>
<evidence type="ECO:0000313" key="21">
    <source>
        <dbReference type="EMBL" id="AIX25958.1"/>
    </source>
</evidence>
<dbReference type="InterPro" id="IPR010667">
    <property type="entry name" value="Phage_T4_Gp19"/>
</dbReference>
<evidence type="ECO:0000313" key="13">
    <source>
        <dbReference type="EMBL" id="AIX21201.1"/>
    </source>
</evidence>
<dbReference type="Proteomes" id="UP000185357">
    <property type="component" value="Segment"/>
</dbReference>
<evidence type="ECO:0000313" key="37">
    <source>
        <dbReference type="EMBL" id="AIX38311.1"/>
    </source>
</evidence>
<dbReference type="EMBL" id="KJ019077">
    <property type="protein sequence ID" value="AIX25740.1"/>
    <property type="molecule type" value="Genomic_DNA"/>
</dbReference>
<evidence type="ECO:0000313" key="12">
    <source>
        <dbReference type="EMBL" id="AIX20984.1"/>
    </source>
</evidence>
<dbReference type="EMBL" id="KJ019164">
    <property type="protein sequence ID" value="AIX46795.1"/>
    <property type="molecule type" value="Genomic_DNA"/>
</dbReference>
<dbReference type="EMBL" id="KJ019028">
    <property type="protein sequence ID" value="AIX14708.1"/>
    <property type="molecule type" value="Genomic_DNA"/>
</dbReference>
<dbReference type="GO" id="GO:0005198">
    <property type="term" value="F:structural molecule activity"/>
    <property type="evidence" value="ECO:0007669"/>
    <property type="project" value="InterPro"/>
</dbReference>
<dbReference type="EMBL" id="KJ019140">
    <property type="protein sequence ID" value="AIX40677.1"/>
    <property type="molecule type" value="Genomic_DNA"/>
</dbReference>
<dbReference type="Proteomes" id="UP000185363">
    <property type="component" value="Segment"/>
</dbReference>
<dbReference type="EMBL" id="KJ019034">
    <property type="protein sequence ID" value="AIX16001.1"/>
    <property type="molecule type" value="Genomic_DNA"/>
</dbReference>
<dbReference type="EMBL" id="KJ019075">
    <property type="protein sequence ID" value="AIX25311.1"/>
    <property type="molecule type" value="Genomic_DNA"/>
</dbReference>
<dbReference type="Proteomes" id="UP000185350">
    <property type="component" value="Segment"/>
</dbReference>
<dbReference type="Proteomes" id="UP000185354">
    <property type="component" value="Segment"/>
</dbReference>
<proteinExistence type="predicted"/>
<dbReference type="EMBL" id="KJ019078">
    <property type="protein sequence ID" value="AIX25958.1"/>
    <property type="molecule type" value="Genomic_DNA"/>
</dbReference>
<dbReference type="EMBL" id="KJ019072">
    <property type="protein sequence ID" value="AIX24656.1"/>
    <property type="molecule type" value="Genomic_DNA"/>
</dbReference>
<dbReference type="EMBL" id="KJ019083">
    <property type="protein sequence ID" value="AIX27029.1"/>
    <property type="molecule type" value="Genomic_DNA"/>
</dbReference>
<dbReference type="Proteomes" id="UP000185344">
    <property type="component" value="Segment"/>
</dbReference>
<sequence length="199" mass="21915">MAVKGTIDNFKAKVVSDFARPNLFQVDLAFPSQIIANGSSLTDLGNFTVRAANLPSAQMGIIEVPFRGRVLKIAGDRTFEPWTITIMNDSKFILRNAFETWIEKIQAANENITQTTGLGDESDATGYFADMQVHQLSRSGEAGKAKSNPVRSYKFTDVFPSNVSAIDLDFGSNDAVEEFTVELQVQYWQALTEDTTSDA</sequence>
<dbReference type="Proteomes" id="UP000185370">
    <property type="component" value="Segment"/>
</dbReference>
<evidence type="ECO:0000313" key="14">
    <source>
        <dbReference type="EMBL" id="AIX22430.1"/>
    </source>
</evidence>
<evidence type="ECO:0000313" key="9">
    <source>
        <dbReference type="EMBL" id="AIX18900.1"/>
    </source>
</evidence>
<gene>
    <name evidence="40" type="ORF">Syn7803C102_96</name>
    <name evidence="41" type="ORF">Syn7803C108_97</name>
    <name evidence="42" type="ORF">Syn7803C109_96</name>
    <name evidence="43" type="ORF">Syn7803C35_96</name>
    <name evidence="44" type="ORF">Syn7803C37_97</name>
    <name evidence="45" type="ORF">Syn7803C39_96</name>
    <name evidence="46" type="ORF">Syn7803C40_96</name>
    <name evidence="1" type="ORF">Syn7803C45_97</name>
    <name evidence="2" type="ORF">Syn7803C46_96</name>
    <name evidence="3" type="ORF">Syn7803C48_96</name>
    <name evidence="4" type="ORF">Syn7803C49_96</name>
    <name evidence="5" type="ORF">Syn7803C54_96</name>
    <name evidence="6" type="ORF">Syn7803C55_93</name>
    <name evidence="7" type="ORF">Syn7803C57_96</name>
    <name evidence="8" type="ORF">Syn7803C72_96</name>
    <name evidence="9" type="ORF">Syn7803C73_96</name>
    <name evidence="10" type="ORF">Syn7803C75_97</name>
    <name evidence="11" type="ORF">Syn7803C77_96</name>
    <name evidence="12" type="ORF">Syn7803C88_96</name>
    <name evidence="13" type="ORF">Syn7803C89_96</name>
    <name evidence="14" type="ORF">Syn7803C93_96</name>
    <name evidence="15" type="ORF">Syn7803US104_97</name>
    <name evidence="16" type="ORF">Syn7803US108_96</name>
    <name evidence="17" type="ORF">Syn7803US109_97</name>
    <name evidence="18" type="ORF">Syn7803US110_96</name>
    <name evidence="19" type="ORF">Syn7803US111_96</name>
    <name evidence="20" type="ORF">Syn7803US113_96</name>
    <name evidence="21" type="ORF">Syn7803US114_96</name>
    <name evidence="22" type="ORF">Syn7803US115_95</name>
    <name evidence="23" type="ORF">Syn7803US116_96</name>
    <name evidence="24" type="ORF">Syn7803US122_96</name>
    <name evidence="25" type="ORF">Syn7803US59_96</name>
    <name evidence="26" type="ORF">Syn7803US5_97</name>
    <name evidence="27" type="ORF">Syn7803US61_95</name>
    <name evidence="28" type="ORF">Syn7803US63_95</name>
    <name evidence="29" type="ORF">Syn7803US64_96</name>
    <name evidence="30" type="ORF">Syn7803US65_98</name>
    <name evidence="31" type="ORF">Syn7803US71_96</name>
    <name evidence="32" type="ORF">Syn7803US78_96</name>
    <name evidence="33" type="ORF">Syn7803US80_98</name>
    <name evidence="34" type="ORF">Syn7803US82_96</name>
    <name evidence="35" type="ORF">Syn7803US83_96</name>
    <name evidence="36" type="ORF">Syn7803US85_96</name>
    <name evidence="37" type="ORF">Syn7803US89_96</name>
    <name evidence="38" type="ORF">Syn7803US94_96</name>
    <name evidence="39" type="ORF">Syn7803US95_97</name>
</gene>
<dbReference type="EMBL" id="KJ019113">
    <property type="protein sequence ID" value="AIX34795.1"/>
    <property type="molecule type" value="Genomic_DNA"/>
</dbReference>
<dbReference type="EMBL" id="KJ019131">
    <property type="protein sequence ID" value="AIX38747.1"/>
    <property type="molecule type" value="Genomic_DNA"/>
</dbReference>
<evidence type="ECO:0000313" key="44">
    <source>
        <dbReference type="EMBL" id="AIX46370.1"/>
    </source>
</evidence>
<keyword evidence="50" id="KW-1185">Reference proteome</keyword>
<dbReference type="Proteomes" id="UP000185358">
    <property type="component" value="Segment"/>
</dbReference>
<reference evidence="47 48" key="1">
    <citation type="submission" date="2013-12" db="EMBL/GenBank/DDBJ databases">
        <title>Ecological redundancy of diverse viral populations within a natural community.</title>
        <authorList>
            <person name="Gregory A.C."/>
            <person name="LaButti K."/>
            <person name="Copeland A."/>
            <person name="Woyke T."/>
            <person name="Sullivan M.B."/>
        </authorList>
    </citation>
    <scope>NUCLEOTIDE SEQUENCE [LARGE SCALE GENOMIC DNA]</scope>
    <source>
        <strain evidence="40">Syn7803C102</strain>
        <strain evidence="41">Syn7803C108</strain>
        <strain evidence="42">Syn7803C109</strain>
        <strain evidence="43">Syn7803C35</strain>
        <strain evidence="44">Syn7803C37</strain>
        <strain evidence="45">Syn7803C39</strain>
        <strain evidence="46">Syn7803C40</strain>
        <strain evidence="1">Syn7803C45</strain>
        <strain evidence="2">Syn7803C46</strain>
        <strain evidence="3">Syn7803C48</strain>
        <strain evidence="4">Syn7803C49</strain>
        <strain evidence="5">Syn7803C54</strain>
        <strain evidence="6">Syn7803C55</strain>
        <strain evidence="7">Syn7803C57</strain>
        <strain evidence="8">Syn7803C72</strain>
        <strain evidence="9">Syn7803C73</strain>
        <strain evidence="10">Syn7803C75</strain>
        <strain evidence="11">Syn7803C77</strain>
        <strain evidence="12">Syn7803C88</strain>
        <strain evidence="13">Syn7803C89</strain>
        <strain evidence="14">Syn7803C93</strain>
        <strain evidence="15">Syn7803US104</strain>
        <strain evidence="16">Syn7803US108</strain>
        <strain evidence="17">Syn7803US109</strain>
        <strain evidence="18">Syn7803US110</strain>
        <strain evidence="19">Syn7803US111</strain>
        <strain evidence="20">Syn7803US113</strain>
        <strain evidence="21">Syn7803US114</strain>
        <strain evidence="22">Syn7803US115</strain>
        <strain evidence="23">Syn7803US116</strain>
        <strain evidence="24">Syn7803US122</strain>
        <strain evidence="26">Syn7803US5</strain>
        <strain evidence="25">Syn7803US59</strain>
        <strain evidence="27">Syn7803US61</strain>
        <strain evidence="28">Syn7803US63</strain>
        <strain evidence="29">Syn7803US64</strain>
        <strain evidence="30">Syn7803US65</strain>
        <strain evidence="31">Syn7803US71</strain>
        <strain evidence="32">Syn7803US78</strain>
        <strain evidence="33">Syn7803US80</strain>
        <strain evidence="34">Syn7803US82</strain>
        <strain evidence="35">Syn7803US83</strain>
        <strain evidence="36">Syn7803US85</strain>
        <strain evidence="37">Syn7803US89</strain>
        <strain evidence="38">Syn7803US94</strain>
        <strain evidence="39">Syn7803US95</strain>
    </source>
</reference>
<dbReference type="EMBL" id="KJ019112">
    <property type="protein sequence ID" value="AIX34575.1"/>
    <property type="molecule type" value="Genomic_DNA"/>
</dbReference>
<dbReference type="Proteomes" id="UP000185345">
    <property type="component" value="Segment"/>
</dbReference>
<evidence type="ECO:0000313" key="5">
    <source>
        <dbReference type="EMBL" id="AIX16001.1"/>
    </source>
</evidence>
<dbReference type="Proteomes" id="UP000185384">
    <property type="component" value="Segment"/>
</dbReference>
<dbReference type="Proteomes" id="UP000185383">
    <property type="component" value="Segment"/>
</dbReference>
<dbReference type="Proteomes" id="UP000185359">
    <property type="component" value="Segment"/>
</dbReference>
<evidence type="ECO:0000313" key="19">
    <source>
        <dbReference type="EMBL" id="AIX25311.1"/>
    </source>
</evidence>
<evidence type="ECO:0000313" key="8">
    <source>
        <dbReference type="EMBL" id="AIX18682.1"/>
    </source>
</evidence>
<evidence type="ECO:0000313" key="2">
    <source>
        <dbReference type="EMBL" id="AIX14927.1"/>
    </source>
</evidence>
<dbReference type="EMBL" id="KJ019036">
    <property type="protein sequence ID" value="AIX16403.1"/>
    <property type="molecule type" value="Genomic_DNA"/>
</dbReference>
<evidence type="ECO:0000313" key="45">
    <source>
        <dbReference type="EMBL" id="AIX46795.1"/>
    </source>
</evidence>
<dbReference type="EMBL" id="KJ019047">
    <property type="protein sequence ID" value="AIX18900.1"/>
    <property type="molecule type" value="Genomic_DNA"/>
</dbReference>
<dbReference type="Proteomes" id="UP000185365">
    <property type="component" value="Segment"/>
</dbReference>
<evidence type="ECO:0000313" key="20">
    <source>
        <dbReference type="EMBL" id="AIX25740.1"/>
    </source>
</evidence>
<evidence type="ECO:0000313" key="50">
    <source>
        <dbReference type="Proteomes" id="UP000185365"/>
    </source>
</evidence>
<dbReference type="Proteomes" id="UP000185380">
    <property type="component" value="Segment"/>
</dbReference>
<evidence type="ECO:0000313" key="23">
    <source>
        <dbReference type="EMBL" id="AIX26393.1"/>
    </source>
</evidence>
<dbReference type="Proteomes" id="UP000033003">
    <property type="component" value="Segment"/>
</dbReference>
<dbReference type="EMBL" id="KJ019029">
    <property type="protein sequence ID" value="AIX14927.1"/>
    <property type="molecule type" value="Genomic_DNA"/>
</dbReference>
<dbReference type="Proteomes" id="UP000185374">
    <property type="component" value="Segment"/>
</dbReference>
<evidence type="ECO:0000313" key="17">
    <source>
        <dbReference type="EMBL" id="AIX24875.1"/>
    </source>
</evidence>
<evidence type="ECO:0000313" key="27">
    <source>
        <dbReference type="EMBL" id="AIX35219.1"/>
    </source>
</evidence>
<dbReference type="EMBL" id="KJ019126">
    <property type="protein sequence ID" value="AIX37660.1"/>
    <property type="molecule type" value="Genomic_DNA"/>
</dbReference>
<dbReference type="Proteomes" id="UP000185349">
    <property type="component" value="Segment"/>
</dbReference>
<dbReference type="Proteomes" id="UP000185373">
    <property type="component" value="Segment"/>
</dbReference>
<dbReference type="Proteomes" id="UP000185371">
    <property type="component" value="Segment"/>
</dbReference>
<dbReference type="Proteomes" id="UP000185372">
    <property type="component" value="Genome"/>
</dbReference>
<dbReference type="EMBL" id="KJ019057">
    <property type="protein sequence ID" value="AIX21201.1"/>
    <property type="molecule type" value="Genomic_DNA"/>
</dbReference>
<dbReference type="EMBL" id="KJ019162">
    <property type="protein sequence ID" value="AIX46370.1"/>
    <property type="molecule type" value="Genomic_DNA"/>
</dbReference>
<evidence type="ECO:0000313" key="15">
    <source>
        <dbReference type="EMBL" id="AIX24222.1"/>
    </source>
</evidence>
<dbReference type="Proteomes" id="UP000185378">
    <property type="component" value="Segment"/>
</dbReference>
<evidence type="ECO:0000313" key="18">
    <source>
        <dbReference type="EMBL" id="AIX25092.1"/>
    </source>
</evidence>
<dbReference type="EMBL" id="KJ019046">
    <property type="protein sequence ID" value="AIX18682.1"/>
    <property type="molecule type" value="Genomic_DNA"/>
</dbReference>
<organism evidence="25 49">
    <name type="scientific">Synechococcus phage ACG-2014d</name>
    <dbReference type="NCBI Taxonomy" id="1493509"/>
    <lineage>
        <taxon>Viruses</taxon>
        <taxon>Duplodnaviria</taxon>
        <taxon>Heunggongvirae</taxon>
        <taxon>Uroviricota</taxon>
        <taxon>Caudoviricetes</taxon>
        <taxon>Pantevenvirales</taxon>
        <taxon>Kyanoviridae</taxon>
        <taxon>Lowelvirus</taxon>
        <taxon>Lowelvirus tuscon4d</taxon>
    </lineage>
</organism>
<dbReference type="Proteomes" id="UP000185351">
    <property type="component" value="Segment"/>
</dbReference>
<dbReference type="EMBL" id="KJ019062">
    <property type="protein sequence ID" value="AIX22430.1"/>
    <property type="molecule type" value="Genomic_DNA"/>
</dbReference>
<evidence type="ECO:0000313" key="26">
    <source>
        <dbReference type="EMBL" id="AIX34795.1"/>
    </source>
</evidence>
<evidence type="ECO:0000313" key="6">
    <source>
        <dbReference type="EMBL" id="AIX16218.1"/>
    </source>
</evidence>
<evidence type="ECO:0000313" key="31">
    <source>
        <dbReference type="EMBL" id="AIX36298.1"/>
    </source>
</evidence>
<dbReference type="Proteomes" id="UP000185367">
    <property type="component" value="Segment"/>
</dbReference>
<dbReference type="EMBL" id="KJ019121">
    <property type="protein sequence ID" value="AIX36515.1"/>
    <property type="molecule type" value="Genomic_DNA"/>
</dbReference>
<dbReference type="Pfam" id="PF06841">
    <property type="entry name" value="Phage_T4_gp19"/>
    <property type="match status" value="1"/>
</dbReference>
<evidence type="ECO:0000313" key="43">
    <source>
        <dbReference type="EMBL" id="AIX45933.1"/>
    </source>
</evidence>
<evidence type="ECO:0000313" key="34">
    <source>
        <dbReference type="EMBL" id="AIX37442.1"/>
    </source>
</evidence>
<dbReference type="EMBL" id="KJ019125">
    <property type="protein sequence ID" value="AIX37442.1"/>
    <property type="molecule type" value="Genomic_DNA"/>
</dbReference>
<dbReference type="EMBL" id="KJ019118">
    <property type="protein sequence ID" value="AIX35859.1"/>
    <property type="molecule type" value="Genomic_DNA"/>
</dbReference>
<dbReference type="EMBL" id="KJ019115">
    <property type="protein sequence ID" value="AIX35219.1"/>
    <property type="molecule type" value="Genomic_DNA"/>
</dbReference>